<keyword evidence="3" id="KW-0347">Helicase</keyword>
<keyword evidence="3" id="KW-0547">Nucleotide-binding</keyword>
<dbReference type="RefSeq" id="WP_175486173.1">
    <property type="nucleotide sequence ID" value="NZ_CAWRAH010000024.1"/>
</dbReference>
<evidence type="ECO:0000313" key="3">
    <source>
        <dbReference type="EMBL" id="SFO05686.1"/>
    </source>
</evidence>
<dbReference type="GO" id="GO:0004386">
    <property type="term" value="F:helicase activity"/>
    <property type="evidence" value="ECO:0007669"/>
    <property type="project" value="UniProtKB-KW"/>
</dbReference>
<keyword evidence="3" id="KW-0378">Hydrolase</keyword>
<organism evidence="3 4">
    <name type="scientific">Xenorhabdus japonica</name>
    <dbReference type="NCBI Taxonomy" id="53341"/>
    <lineage>
        <taxon>Bacteria</taxon>
        <taxon>Pseudomonadati</taxon>
        <taxon>Pseudomonadota</taxon>
        <taxon>Gammaproteobacteria</taxon>
        <taxon>Enterobacterales</taxon>
        <taxon>Morganellaceae</taxon>
        <taxon>Xenorhabdus</taxon>
    </lineage>
</organism>
<protein>
    <submittedName>
        <fullName evidence="3">Putative DNA primase/helicase</fullName>
    </submittedName>
</protein>
<dbReference type="EMBL" id="FOVO01000052">
    <property type="protein sequence ID" value="SFO05686.1"/>
    <property type="molecule type" value="Genomic_DNA"/>
</dbReference>
<dbReference type="Pfam" id="PF13362">
    <property type="entry name" value="Toprim_3"/>
    <property type="match status" value="1"/>
</dbReference>
<evidence type="ECO:0000256" key="1">
    <source>
        <dbReference type="SAM" id="Phobius"/>
    </source>
</evidence>
<dbReference type="AlphaFoldDB" id="A0A1I5E2M3"/>
<feature type="non-terminal residue" evidence="3">
    <location>
        <position position="1"/>
    </location>
</feature>
<sequence length="113" mass="12494">RHIDGFILVICLLLLFSALMPSFSCIVVAMNAGHMAKFIAPRGVNHLIIFADNDWNATGEAAAYACANKNLLANNDIEKVSVRYPDLGDFNDLLQQGCQARERVFPKKQQETA</sequence>
<keyword evidence="1" id="KW-0472">Membrane</keyword>
<keyword evidence="3" id="KW-0067">ATP-binding</keyword>
<proteinExistence type="predicted"/>
<feature type="transmembrane region" description="Helical" evidence="1">
    <location>
        <begin position="6"/>
        <end position="29"/>
    </location>
</feature>
<accession>A0A1I5E2M3</accession>
<keyword evidence="1" id="KW-0812">Transmembrane</keyword>
<gene>
    <name evidence="3" type="ORF">SAMN05421579_1521</name>
</gene>
<feature type="domain" description="Toprim" evidence="2">
    <location>
        <begin position="19"/>
        <end position="97"/>
    </location>
</feature>
<evidence type="ECO:0000259" key="2">
    <source>
        <dbReference type="Pfam" id="PF13362"/>
    </source>
</evidence>
<evidence type="ECO:0000313" key="4">
    <source>
        <dbReference type="Proteomes" id="UP000199011"/>
    </source>
</evidence>
<reference evidence="4" key="1">
    <citation type="submission" date="2016-10" db="EMBL/GenBank/DDBJ databases">
        <authorList>
            <person name="Varghese N."/>
            <person name="Submissions S."/>
        </authorList>
    </citation>
    <scope>NUCLEOTIDE SEQUENCE [LARGE SCALE GENOMIC DNA]</scope>
    <source>
        <strain evidence="4">DSM 16522</strain>
    </source>
</reference>
<dbReference type="InterPro" id="IPR006171">
    <property type="entry name" value="TOPRIM_dom"/>
</dbReference>
<keyword evidence="1" id="KW-1133">Transmembrane helix</keyword>
<dbReference type="Proteomes" id="UP000199011">
    <property type="component" value="Unassembled WGS sequence"/>
</dbReference>
<keyword evidence="4" id="KW-1185">Reference proteome</keyword>
<name>A0A1I5E2M3_9GAMM</name>